<feature type="transmembrane region" description="Helical" evidence="4">
    <location>
        <begin position="289"/>
        <end position="307"/>
    </location>
</feature>
<keyword evidence="4" id="KW-0472">Membrane</keyword>
<keyword evidence="8" id="KW-1185">Reference proteome</keyword>
<keyword evidence="3" id="KW-0808">Transferase</keyword>
<keyword evidence="4" id="KW-1133">Transmembrane helix</keyword>
<dbReference type="Pfam" id="PF00535">
    <property type="entry name" value="Glycos_transf_2"/>
    <property type="match status" value="1"/>
</dbReference>
<evidence type="ECO:0000259" key="5">
    <source>
        <dbReference type="Pfam" id="PF00535"/>
    </source>
</evidence>
<dbReference type="PANTHER" id="PTHR43630:SF1">
    <property type="entry name" value="POLY-BETA-1,6-N-ACETYL-D-GLUCOSAMINE SYNTHASE"/>
    <property type="match status" value="1"/>
</dbReference>
<dbReference type="PANTHER" id="PTHR43630">
    <property type="entry name" value="POLY-BETA-1,6-N-ACETYL-D-GLUCOSAMINE SYNTHASE"/>
    <property type="match status" value="1"/>
</dbReference>
<feature type="transmembrane region" description="Helical" evidence="4">
    <location>
        <begin position="313"/>
        <end position="330"/>
    </location>
</feature>
<evidence type="ECO:0000313" key="7">
    <source>
        <dbReference type="EMBL" id="GLX78189.1"/>
    </source>
</evidence>
<evidence type="ECO:0000256" key="2">
    <source>
        <dbReference type="ARBA" id="ARBA00022676"/>
    </source>
</evidence>
<protein>
    <recommendedName>
        <fullName evidence="5 6">Glycosyltransferase 2-like domain-containing protein</fullName>
    </recommendedName>
</protein>
<name>A0ABQ6GSP2_9GAMM</name>
<dbReference type="Gene3D" id="3.90.550.10">
    <property type="entry name" value="Spore Coat Polysaccharide Biosynthesis Protein SpsA, Chain A"/>
    <property type="match status" value="1"/>
</dbReference>
<evidence type="ECO:0000256" key="4">
    <source>
        <dbReference type="SAM" id="Phobius"/>
    </source>
</evidence>
<dbReference type="RefSeq" id="WP_284244076.1">
    <property type="nucleotide sequence ID" value="NZ_BSST01000001.1"/>
</dbReference>
<evidence type="ECO:0000256" key="3">
    <source>
        <dbReference type="ARBA" id="ARBA00022679"/>
    </source>
</evidence>
<evidence type="ECO:0000259" key="6">
    <source>
        <dbReference type="Pfam" id="PF13632"/>
    </source>
</evidence>
<keyword evidence="2" id="KW-0328">Glycosyltransferase</keyword>
<sequence>MSIVFFSSLLTLIYTFIGYPLFLKFVKKDTLPSILTDEQLPPITVVLCVYNSASLLKNRIENILSCDYPKDKLNILIISDGSTDEPDKIIAQIDNPAVKLLHYPENQGKSYALSYAFNNISTPYSAFTDIRQSFNRDALKQLASTVTMKNIGAASGNLKIITHDETDEQGLYWKYEKAIRIKESDLNSLLGVSGAIYMARTELLPNIPSDSLLDDMYIPLSMVKKGYKVKFCEQAIAYDRASTTIGEEFTRKVRTLAGNYQLVKQMPWLLSIKDNPLFFQFLSHKIARLVMPFALILLFISSCFITTPLQPAIIISQGLFYSYSLFGYLVRNRNLKLPLMSTCISFCSLNLAALIACWKYFTTDDMTTLWKKH</sequence>
<accession>A0ABQ6GSP2</accession>
<feature type="transmembrane region" description="Helical" evidence="4">
    <location>
        <begin position="337"/>
        <end position="361"/>
    </location>
</feature>
<evidence type="ECO:0000313" key="8">
    <source>
        <dbReference type="Proteomes" id="UP001157186"/>
    </source>
</evidence>
<feature type="domain" description="Glycosyltransferase 2-like" evidence="6">
    <location>
        <begin position="190"/>
        <end position="300"/>
    </location>
</feature>
<dbReference type="InterPro" id="IPR001173">
    <property type="entry name" value="Glyco_trans_2-like"/>
</dbReference>
<dbReference type="SUPFAM" id="SSF53448">
    <property type="entry name" value="Nucleotide-diphospho-sugar transferases"/>
    <property type="match status" value="1"/>
</dbReference>
<dbReference type="EMBL" id="BSST01000001">
    <property type="protein sequence ID" value="GLX78189.1"/>
    <property type="molecule type" value="Genomic_DNA"/>
</dbReference>
<feature type="transmembrane region" description="Helical" evidence="4">
    <location>
        <begin position="6"/>
        <end position="26"/>
    </location>
</feature>
<dbReference type="InterPro" id="IPR029044">
    <property type="entry name" value="Nucleotide-diphossugar_trans"/>
</dbReference>
<dbReference type="Pfam" id="PF13632">
    <property type="entry name" value="Glyco_trans_2_3"/>
    <property type="match status" value="1"/>
</dbReference>
<comment type="similarity">
    <text evidence="1">Belongs to the glycosyltransferase 2 family.</text>
</comment>
<feature type="domain" description="Glycosyltransferase 2-like" evidence="5">
    <location>
        <begin position="44"/>
        <end position="171"/>
    </location>
</feature>
<keyword evidence="4" id="KW-0812">Transmembrane</keyword>
<proteinExistence type="inferred from homology"/>
<reference evidence="7 8" key="1">
    <citation type="submission" date="2023-03" db="EMBL/GenBank/DDBJ databases">
        <title>Draft genome sequence of Thalassotalea insulae KCTC 62186T.</title>
        <authorList>
            <person name="Sawabe T."/>
        </authorList>
    </citation>
    <scope>NUCLEOTIDE SEQUENCE [LARGE SCALE GENOMIC DNA]</scope>
    <source>
        <strain evidence="7 8">KCTC 62186</strain>
    </source>
</reference>
<comment type="caution">
    <text evidence="7">The sequence shown here is derived from an EMBL/GenBank/DDBJ whole genome shotgun (WGS) entry which is preliminary data.</text>
</comment>
<evidence type="ECO:0000256" key="1">
    <source>
        <dbReference type="ARBA" id="ARBA00006739"/>
    </source>
</evidence>
<dbReference type="Proteomes" id="UP001157186">
    <property type="component" value="Unassembled WGS sequence"/>
</dbReference>
<organism evidence="7 8">
    <name type="scientific">Thalassotalea insulae</name>
    <dbReference type="NCBI Taxonomy" id="2056778"/>
    <lineage>
        <taxon>Bacteria</taxon>
        <taxon>Pseudomonadati</taxon>
        <taxon>Pseudomonadota</taxon>
        <taxon>Gammaproteobacteria</taxon>
        <taxon>Alteromonadales</taxon>
        <taxon>Colwelliaceae</taxon>
        <taxon>Thalassotalea</taxon>
    </lineage>
</organism>
<gene>
    <name evidence="7" type="ORF">tinsulaeT_15290</name>
</gene>